<dbReference type="PANTHER" id="PTHR19346">
    <property type="entry name" value="SUGAR PHOSPHATE TRANSPORTER DOMAIN-CONTAINING PROTEIN"/>
    <property type="match status" value="1"/>
</dbReference>
<feature type="transmembrane region" description="Helical" evidence="1">
    <location>
        <begin position="151"/>
        <end position="169"/>
    </location>
</feature>
<organism evidence="2 3">
    <name type="scientific">Planoprotostelium fungivorum</name>
    <dbReference type="NCBI Taxonomy" id="1890364"/>
    <lineage>
        <taxon>Eukaryota</taxon>
        <taxon>Amoebozoa</taxon>
        <taxon>Evosea</taxon>
        <taxon>Variosea</taxon>
        <taxon>Cavosteliida</taxon>
        <taxon>Cavosteliaceae</taxon>
        <taxon>Planoprotostelium</taxon>
    </lineage>
</organism>
<dbReference type="Proteomes" id="UP000241769">
    <property type="component" value="Unassembled WGS sequence"/>
</dbReference>
<keyword evidence="3" id="KW-1185">Reference proteome</keyword>
<dbReference type="InterPro" id="IPR037185">
    <property type="entry name" value="EmrE-like"/>
</dbReference>
<feature type="transmembrane region" description="Helical" evidence="1">
    <location>
        <begin position="237"/>
        <end position="257"/>
    </location>
</feature>
<evidence type="ECO:0000256" key="1">
    <source>
        <dbReference type="SAM" id="Phobius"/>
    </source>
</evidence>
<feature type="transmembrane region" description="Helical" evidence="1">
    <location>
        <begin position="210"/>
        <end position="230"/>
    </location>
</feature>
<feature type="transmembrane region" description="Helical" evidence="1">
    <location>
        <begin position="304"/>
        <end position="323"/>
    </location>
</feature>
<evidence type="ECO:0000313" key="2">
    <source>
        <dbReference type="EMBL" id="PRP87938.1"/>
    </source>
</evidence>
<dbReference type="EMBL" id="MDYQ01000016">
    <property type="protein sequence ID" value="PRP87938.1"/>
    <property type="molecule type" value="Genomic_DNA"/>
</dbReference>
<protein>
    <recommendedName>
        <fullName evidence="4">EamA domain-containing protein</fullName>
    </recommendedName>
</protein>
<feature type="transmembrane region" description="Helical" evidence="1">
    <location>
        <begin position="335"/>
        <end position="357"/>
    </location>
</feature>
<dbReference type="AlphaFoldDB" id="A0A2P6NVP7"/>
<keyword evidence="1" id="KW-1133">Transmembrane helix</keyword>
<evidence type="ECO:0000313" key="3">
    <source>
        <dbReference type="Proteomes" id="UP000241769"/>
    </source>
</evidence>
<keyword evidence="1" id="KW-0812">Transmembrane</keyword>
<feature type="transmembrane region" description="Helical" evidence="1">
    <location>
        <begin position="176"/>
        <end position="198"/>
    </location>
</feature>
<gene>
    <name evidence="2" type="ORF">PROFUN_02675</name>
</gene>
<reference evidence="2 3" key="1">
    <citation type="journal article" date="2018" name="Genome Biol. Evol.">
        <title>Multiple Roots of Fruiting Body Formation in Amoebozoa.</title>
        <authorList>
            <person name="Hillmann F."/>
            <person name="Forbes G."/>
            <person name="Novohradska S."/>
            <person name="Ferling I."/>
            <person name="Riege K."/>
            <person name="Groth M."/>
            <person name="Westermann M."/>
            <person name="Marz M."/>
            <person name="Spaller T."/>
            <person name="Winckler T."/>
            <person name="Schaap P."/>
            <person name="Glockner G."/>
        </authorList>
    </citation>
    <scope>NUCLEOTIDE SEQUENCE [LARGE SCALE GENOMIC DNA]</scope>
    <source>
        <strain evidence="2 3">Jena</strain>
    </source>
</reference>
<dbReference type="Gene3D" id="1.10.3730.20">
    <property type="match status" value="1"/>
</dbReference>
<keyword evidence="1" id="KW-0472">Membrane</keyword>
<feature type="transmembrane region" description="Helical" evidence="1">
    <location>
        <begin position="41"/>
        <end position="60"/>
    </location>
</feature>
<comment type="caution">
    <text evidence="2">The sequence shown here is derived from an EMBL/GenBank/DDBJ whole genome shotgun (WGS) entry which is preliminary data.</text>
</comment>
<sequence>MVSSGLSLGEYKDMRDDNDYDVTDAVPLLPKEEEEETNQTSGWISFVVALVTIVSLVAMTEFMNLQSNGAPYQTFWFSASSSIFVFPVYLIHQLRTRDGVTVSGILNESMKCGFASWTRFLLMVVPSTILFTTQFYMYLKGSYMAPSSTVIAIFNGSAGLIYILSVFVLKERFSWLKMIAVLVCIGGVIMVALASGGGSESFPLSWLGEVFAAVSAVILSVYLIHFNYYIRKPIMGLICLYISTNSLTMILLLWIPIPIFNFTGIEACALPVDYKQWLYVIGVAVSILSSNLAVWIGTPYTSPTFIAIANILAIPCSYGVDMLKDYLTKGIRPVISPLFIAGIVLIILGFIVLNFNIGRLFKRMMNRRTSKNYQRT</sequence>
<dbReference type="SUPFAM" id="SSF103481">
    <property type="entry name" value="Multidrug resistance efflux transporter EmrE"/>
    <property type="match status" value="1"/>
</dbReference>
<accession>A0A2P6NVP7</accession>
<feature type="transmembrane region" description="Helical" evidence="1">
    <location>
        <begin position="277"/>
        <end position="297"/>
    </location>
</feature>
<dbReference type="InterPro" id="IPR026505">
    <property type="entry name" value="Solute_c_fam_35_mem_F3/F4"/>
</dbReference>
<dbReference type="OrthoDB" id="18137at2759"/>
<name>A0A2P6NVP7_9EUKA</name>
<evidence type="ECO:0008006" key="4">
    <source>
        <dbReference type="Google" id="ProtNLM"/>
    </source>
</evidence>
<feature type="transmembrane region" description="Helical" evidence="1">
    <location>
        <begin position="72"/>
        <end position="91"/>
    </location>
</feature>
<dbReference type="PANTHER" id="PTHR19346:SF4">
    <property type="entry name" value="SUGAR PHOSPHATE TRANSPORTER DOMAIN-CONTAINING PROTEIN"/>
    <property type="match status" value="1"/>
</dbReference>
<feature type="transmembrane region" description="Helical" evidence="1">
    <location>
        <begin position="120"/>
        <end position="139"/>
    </location>
</feature>
<proteinExistence type="predicted"/>
<dbReference type="InParanoid" id="A0A2P6NVP7"/>